<feature type="region of interest" description="Disordered" evidence="1">
    <location>
        <begin position="1"/>
        <end position="77"/>
    </location>
</feature>
<evidence type="ECO:0000313" key="2">
    <source>
        <dbReference type="EMBL" id="KAK7021085.1"/>
    </source>
</evidence>
<proteinExistence type="predicted"/>
<name>A0AAW0B8N3_9AGAR</name>
<evidence type="ECO:0000313" key="3">
    <source>
        <dbReference type="Proteomes" id="UP001383192"/>
    </source>
</evidence>
<keyword evidence="3" id="KW-1185">Reference proteome</keyword>
<reference evidence="2 3" key="1">
    <citation type="submission" date="2024-01" db="EMBL/GenBank/DDBJ databases">
        <title>A draft genome for a cacao thread blight-causing isolate of Paramarasmius palmivorus.</title>
        <authorList>
            <person name="Baruah I.K."/>
            <person name="Bukari Y."/>
            <person name="Amoako-Attah I."/>
            <person name="Meinhardt L.W."/>
            <person name="Bailey B.A."/>
            <person name="Cohen S.P."/>
        </authorList>
    </citation>
    <scope>NUCLEOTIDE SEQUENCE [LARGE SCALE GENOMIC DNA]</scope>
    <source>
        <strain evidence="2 3">GH-12</strain>
    </source>
</reference>
<feature type="compositionally biased region" description="Acidic residues" evidence="1">
    <location>
        <begin position="50"/>
        <end position="65"/>
    </location>
</feature>
<sequence>MSSKQTVAKSSTHTVTRVSTSKRTKSPVQSSKAKRQRIDPTSDASNKESSDEDDRETEIMEEEDVNVDKPSKKGGKRRKAIEVVLKQVVAKARRKGDKSDEVDGLINATDHLIRASQLMVRGIDPWMSITYVVGVWQASTNNFEPHVAIEENLSTKETERIKTAARELQRYCPFLMDFLFVANRHKCFQEYDTLLKLMAPVEAPAIHQHLLVNIGRGYIMNVNWHTQKGL</sequence>
<gene>
    <name evidence="2" type="ORF">VNI00_017531</name>
</gene>
<evidence type="ECO:0000256" key="1">
    <source>
        <dbReference type="SAM" id="MobiDB-lite"/>
    </source>
</evidence>
<dbReference type="EMBL" id="JAYKXP010000176">
    <property type="protein sequence ID" value="KAK7021085.1"/>
    <property type="molecule type" value="Genomic_DNA"/>
</dbReference>
<accession>A0AAW0B8N3</accession>
<dbReference type="Proteomes" id="UP001383192">
    <property type="component" value="Unassembled WGS sequence"/>
</dbReference>
<comment type="caution">
    <text evidence="2">The sequence shown here is derived from an EMBL/GenBank/DDBJ whole genome shotgun (WGS) entry which is preliminary data.</text>
</comment>
<dbReference type="AlphaFoldDB" id="A0AAW0B8N3"/>
<feature type="compositionally biased region" description="Basic and acidic residues" evidence="1">
    <location>
        <begin position="36"/>
        <end position="49"/>
    </location>
</feature>
<feature type="compositionally biased region" description="Low complexity" evidence="1">
    <location>
        <begin position="9"/>
        <end position="19"/>
    </location>
</feature>
<protein>
    <submittedName>
        <fullName evidence="2">Uncharacterized protein</fullName>
    </submittedName>
</protein>
<organism evidence="2 3">
    <name type="scientific">Paramarasmius palmivorus</name>
    <dbReference type="NCBI Taxonomy" id="297713"/>
    <lineage>
        <taxon>Eukaryota</taxon>
        <taxon>Fungi</taxon>
        <taxon>Dikarya</taxon>
        <taxon>Basidiomycota</taxon>
        <taxon>Agaricomycotina</taxon>
        <taxon>Agaricomycetes</taxon>
        <taxon>Agaricomycetidae</taxon>
        <taxon>Agaricales</taxon>
        <taxon>Marasmiineae</taxon>
        <taxon>Marasmiaceae</taxon>
        <taxon>Paramarasmius</taxon>
    </lineage>
</organism>